<dbReference type="InterPro" id="IPR036390">
    <property type="entry name" value="WH_DNA-bd_sf"/>
</dbReference>
<dbReference type="InterPro" id="IPR014710">
    <property type="entry name" value="RmlC-like_jellyroll"/>
</dbReference>
<organism evidence="5">
    <name type="scientific">mine drainage metagenome</name>
    <dbReference type="NCBI Taxonomy" id="410659"/>
    <lineage>
        <taxon>unclassified sequences</taxon>
        <taxon>metagenomes</taxon>
        <taxon>ecological metagenomes</taxon>
    </lineage>
</organism>
<dbReference type="GO" id="GO:0003677">
    <property type="term" value="F:DNA binding"/>
    <property type="evidence" value="ECO:0007669"/>
    <property type="project" value="UniProtKB-KW"/>
</dbReference>
<evidence type="ECO:0000313" key="5">
    <source>
        <dbReference type="EMBL" id="OIQ76728.1"/>
    </source>
</evidence>
<evidence type="ECO:0000259" key="4">
    <source>
        <dbReference type="PROSITE" id="PS50042"/>
    </source>
</evidence>
<keyword evidence="2" id="KW-0238">DNA-binding</keyword>
<feature type="domain" description="Cyclic nucleotide-binding" evidence="4">
    <location>
        <begin position="26"/>
        <end position="95"/>
    </location>
</feature>
<reference evidence="5" key="1">
    <citation type="submission" date="2016-10" db="EMBL/GenBank/DDBJ databases">
        <title>Sequence of Gallionella enrichment culture.</title>
        <authorList>
            <person name="Poehlein A."/>
            <person name="Muehling M."/>
            <person name="Daniel R."/>
        </authorList>
    </citation>
    <scope>NUCLEOTIDE SEQUENCE</scope>
</reference>
<dbReference type="PROSITE" id="PS51257">
    <property type="entry name" value="PROKAR_LIPOPROTEIN"/>
    <property type="match status" value="1"/>
</dbReference>
<dbReference type="Pfam" id="PF13545">
    <property type="entry name" value="HTH_Crp_2"/>
    <property type="match status" value="1"/>
</dbReference>
<dbReference type="EMBL" id="MLJW01001788">
    <property type="protein sequence ID" value="OIQ76728.1"/>
    <property type="molecule type" value="Genomic_DNA"/>
</dbReference>
<dbReference type="CDD" id="cd00038">
    <property type="entry name" value="CAP_ED"/>
    <property type="match status" value="1"/>
</dbReference>
<dbReference type="SUPFAM" id="SSF46785">
    <property type="entry name" value="Winged helix' DNA-binding domain"/>
    <property type="match status" value="1"/>
</dbReference>
<dbReference type="GO" id="GO:0005829">
    <property type="term" value="C:cytosol"/>
    <property type="evidence" value="ECO:0007669"/>
    <property type="project" value="TreeGrafter"/>
</dbReference>
<dbReference type="InterPro" id="IPR018490">
    <property type="entry name" value="cNMP-bd_dom_sf"/>
</dbReference>
<keyword evidence="1" id="KW-0805">Transcription regulation</keyword>
<dbReference type="GO" id="GO:0003700">
    <property type="term" value="F:DNA-binding transcription factor activity"/>
    <property type="evidence" value="ECO:0007669"/>
    <property type="project" value="TreeGrafter"/>
</dbReference>
<dbReference type="SUPFAM" id="SSF51206">
    <property type="entry name" value="cAMP-binding domain-like"/>
    <property type="match status" value="1"/>
</dbReference>
<comment type="caution">
    <text evidence="5">The sequence shown here is derived from an EMBL/GenBank/DDBJ whole genome shotgun (WGS) entry which is preliminary data.</text>
</comment>
<evidence type="ECO:0000256" key="2">
    <source>
        <dbReference type="ARBA" id="ARBA00023125"/>
    </source>
</evidence>
<evidence type="ECO:0000256" key="1">
    <source>
        <dbReference type="ARBA" id="ARBA00023015"/>
    </source>
</evidence>
<dbReference type="PANTHER" id="PTHR24567">
    <property type="entry name" value="CRP FAMILY TRANSCRIPTIONAL REGULATORY PROTEIN"/>
    <property type="match status" value="1"/>
</dbReference>
<dbReference type="InterPro" id="IPR012318">
    <property type="entry name" value="HTH_CRP"/>
</dbReference>
<gene>
    <name evidence="5" type="primary">fnr_17</name>
    <name evidence="5" type="ORF">GALL_415850</name>
</gene>
<name>A0A1J5Q0D1_9ZZZZ</name>
<keyword evidence="3" id="KW-0804">Transcription</keyword>
<dbReference type="Gene3D" id="1.10.10.10">
    <property type="entry name" value="Winged helix-like DNA-binding domain superfamily/Winged helix DNA-binding domain"/>
    <property type="match status" value="1"/>
</dbReference>
<evidence type="ECO:0000256" key="3">
    <source>
        <dbReference type="ARBA" id="ARBA00023163"/>
    </source>
</evidence>
<proteinExistence type="predicted"/>
<dbReference type="SMART" id="SM00100">
    <property type="entry name" value="cNMP"/>
    <property type="match status" value="1"/>
</dbReference>
<dbReference type="Pfam" id="PF00027">
    <property type="entry name" value="cNMP_binding"/>
    <property type="match status" value="1"/>
</dbReference>
<dbReference type="PROSITE" id="PS50042">
    <property type="entry name" value="CNMP_BINDING_3"/>
    <property type="match status" value="1"/>
</dbReference>
<dbReference type="InterPro" id="IPR000595">
    <property type="entry name" value="cNMP-bd_dom"/>
</dbReference>
<dbReference type="Gene3D" id="2.60.120.10">
    <property type="entry name" value="Jelly Rolls"/>
    <property type="match status" value="1"/>
</dbReference>
<sequence length="235" mass="26003">MRDNEIAAAWHGLAACDRCGIRDLVLFADLTNEDFSSFHMPIEDIWVPPGAALFQPGQEALALYTVREGLFKLEQYLPDGSHRIVNLMAEGDVLGLETTVSPVHEHAAIALQPSKVCRIPRGTVARLSPKLHRQLMAKWHQAMQRSHQCARDLSTGNARQKVARLFLTLAPPTVERCRLFAREDVGALLSITPQTASRTIAEFKRQKLVREVALNVFQRDIAALQAIAIEAGPAA</sequence>
<dbReference type="PANTHER" id="PTHR24567:SF28">
    <property type="entry name" value="LISTERIOLYSIN REGULATORY PROTEIN"/>
    <property type="match status" value="1"/>
</dbReference>
<accession>A0A1J5Q0D1</accession>
<protein>
    <submittedName>
        <fullName evidence="5">Fumarate and nitrate reduction regulatory protein</fullName>
    </submittedName>
</protein>
<dbReference type="InterPro" id="IPR036388">
    <property type="entry name" value="WH-like_DNA-bd_sf"/>
</dbReference>
<dbReference type="InterPro" id="IPR050397">
    <property type="entry name" value="Env_Response_Regulators"/>
</dbReference>
<dbReference type="AlphaFoldDB" id="A0A1J5Q0D1"/>